<evidence type="ECO:0000313" key="2">
    <source>
        <dbReference type="Proteomes" id="UP001054821"/>
    </source>
</evidence>
<keyword evidence="2" id="KW-1185">Reference proteome</keyword>
<dbReference type="EMBL" id="JAJFAZ020000004">
    <property type="protein sequence ID" value="KAI5335206.1"/>
    <property type="molecule type" value="Genomic_DNA"/>
</dbReference>
<reference evidence="1 2" key="1">
    <citation type="journal article" date="2022" name="G3 (Bethesda)">
        <title>Whole-genome sequence and methylome profiling of the almond [Prunus dulcis (Mill.) D.A. Webb] cultivar 'Nonpareil'.</title>
        <authorList>
            <person name="D'Amico-Willman K.M."/>
            <person name="Ouma W.Z."/>
            <person name="Meulia T."/>
            <person name="Sideli G.M."/>
            <person name="Gradziel T.M."/>
            <person name="Fresnedo-Ramirez J."/>
        </authorList>
    </citation>
    <scope>NUCLEOTIDE SEQUENCE [LARGE SCALE GENOMIC DNA]</scope>
    <source>
        <strain evidence="1">Clone GOH B32 T37-40</strain>
    </source>
</reference>
<gene>
    <name evidence="1" type="ORF">L3X38_025339</name>
</gene>
<comment type="caution">
    <text evidence="1">The sequence shown here is derived from an EMBL/GenBank/DDBJ whole genome shotgun (WGS) entry which is preliminary data.</text>
</comment>
<sequence length="86" mass="9465">MLSRPPTPVSSVLLVAMQIQPIVPSEYAKGYGTDANFNSAFAKLLQGKTSDFQLKDGLMYKGTQLCILEDGYSLKWIRKAHTSKVA</sequence>
<name>A0AAD4W421_PRUDU</name>
<dbReference type="AlphaFoldDB" id="A0AAD4W421"/>
<dbReference type="Proteomes" id="UP001054821">
    <property type="component" value="Chromosome 4"/>
</dbReference>
<accession>A0AAD4W421</accession>
<proteinExistence type="predicted"/>
<evidence type="ECO:0000313" key="1">
    <source>
        <dbReference type="EMBL" id="KAI5335206.1"/>
    </source>
</evidence>
<protein>
    <submittedName>
        <fullName evidence="1">Uncharacterized protein</fullName>
    </submittedName>
</protein>
<organism evidence="1 2">
    <name type="scientific">Prunus dulcis</name>
    <name type="common">Almond</name>
    <name type="synonym">Amygdalus dulcis</name>
    <dbReference type="NCBI Taxonomy" id="3755"/>
    <lineage>
        <taxon>Eukaryota</taxon>
        <taxon>Viridiplantae</taxon>
        <taxon>Streptophyta</taxon>
        <taxon>Embryophyta</taxon>
        <taxon>Tracheophyta</taxon>
        <taxon>Spermatophyta</taxon>
        <taxon>Magnoliopsida</taxon>
        <taxon>eudicotyledons</taxon>
        <taxon>Gunneridae</taxon>
        <taxon>Pentapetalae</taxon>
        <taxon>rosids</taxon>
        <taxon>fabids</taxon>
        <taxon>Rosales</taxon>
        <taxon>Rosaceae</taxon>
        <taxon>Amygdaloideae</taxon>
        <taxon>Amygdaleae</taxon>
        <taxon>Prunus</taxon>
    </lineage>
</organism>